<evidence type="ECO:0000313" key="3">
    <source>
        <dbReference type="Proteomes" id="UP001374584"/>
    </source>
</evidence>
<accession>A0AAN9KQQ1</accession>
<feature type="region of interest" description="Disordered" evidence="1">
    <location>
        <begin position="140"/>
        <end position="178"/>
    </location>
</feature>
<evidence type="ECO:0000256" key="1">
    <source>
        <dbReference type="SAM" id="MobiDB-lite"/>
    </source>
</evidence>
<name>A0AAN9KQQ1_PHACN</name>
<reference evidence="2 3" key="1">
    <citation type="submission" date="2024-01" db="EMBL/GenBank/DDBJ databases">
        <title>The genomes of 5 underutilized Papilionoideae crops provide insights into root nodulation and disease resistanc.</title>
        <authorList>
            <person name="Jiang F."/>
        </authorList>
    </citation>
    <scope>NUCLEOTIDE SEQUENCE [LARGE SCALE GENOMIC DNA]</scope>
    <source>
        <strain evidence="2">JINMINGXINNONG_FW02</strain>
        <tissue evidence="2">Leaves</tissue>
    </source>
</reference>
<protein>
    <submittedName>
        <fullName evidence="2">Uncharacterized protein</fullName>
    </submittedName>
</protein>
<feature type="compositionally biased region" description="Basic and acidic residues" evidence="1">
    <location>
        <begin position="140"/>
        <end position="149"/>
    </location>
</feature>
<gene>
    <name evidence="2" type="ORF">VNO80_35185</name>
</gene>
<proteinExistence type="predicted"/>
<keyword evidence="3" id="KW-1185">Reference proteome</keyword>
<dbReference type="EMBL" id="JAYMYR010000200">
    <property type="protein sequence ID" value="KAK7322002.1"/>
    <property type="molecule type" value="Genomic_DNA"/>
</dbReference>
<organism evidence="2 3">
    <name type="scientific">Phaseolus coccineus</name>
    <name type="common">Scarlet runner bean</name>
    <name type="synonym">Phaseolus multiflorus</name>
    <dbReference type="NCBI Taxonomy" id="3886"/>
    <lineage>
        <taxon>Eukaryota</taxon>
        <taxon>Viridiplantae</taxon>
        <taxon>Streptophyta</taxon>
        <taxon>Embryophyta</taxon>
        <taxon>Tracheophyta</taxon>
        <taxon>Spermatophyta</taxon>
        <taxon>Magnoliopsida</taxon>
        <taxon>eudicotyledons</taxon>
        <taxon>Gunneridae</taxon>
        <taxon>Pentapetalae</taxon>
        <taxon>rosids</taxon>
        <taxon>fabids</taxon>
        <taxon>Fabales</taxon>
        <taxon>Fabaceae</taxon>
        <taxon>Papilionoideae</taxon>
        <taxon>50 kb inversion clade</taxon>
        <taxon>NPAAA clade</taxon>
        <taxon>indigoferoid/millettioid clade</taxon>
        <taxon>Phaseoleae</taxon>
        <taxon>Phaseolus</taxon>
    </lineage>
</organism>
<sequence>MLGFLSWLFSKQVKRALLYGVAVEGIFFLSLLMSCRPNLGVIFPGKRVVALSSHPFTFHAEGLTFDQGHLCLLWFPALYSSPSGFTTSTSLHGWWKTFHSQSREKLLASLVPSIDEPVHDQAALRISTLPRFEGAALRARENSQVEARRNKERMRSKHPTLVLANDDSGKEVKDEGRD</sequence>
<comment type="caution">
    <text evidence="2">The sequence shown here is derived from an EMBL/GenBank/DDBJ whole genome shotgun (WGS) entry which is preliminary data.</text>
</comment>
<dbReference type="Proteomes" id="UP001374584">
    <property type="component" value="Unassembled WGS sequence"/>
</dbReference>
<evidence type="ECO:0000313" key="2">
    <source>
        <dbReference type="EMBL" id="KAK7322002.1"/>
    </source>
</evidence>
<dbReference type="AlphaFoldDB" id="A0AAN9KQQ1"/>
<feature type="compositionally biased region" description="Basic and acidic residues" evidence="1">
    <location>
        <begin position="167"/>
        <end position="178"/>
    </location>
</feature>